<reference evidence="1 4" key="2">
    <citation type="submission" date="2018-11" db="EMBL/GenBank/DDBJ databases">
        <title>Proposal to divide the Flavobacteriaceae and reorganize its genera based on Amino Acid Identity values calculated from whole genome sequences.</title>
        <authorList>
            <person name="Nicholson A.C."/>
            <person name="Gulvik C.A."/>
            <person name="Whitney A.M."/>
            <person name="Humrighouse B.W."/>
            <person name="Bell M."/>
            <person name="Holmes B."/>
            <person name="Steigerwalt A.G."/>
            <person name="Villarma A."/>
            <person name="Sheth M."/>
            <person name="Batra D."/>
            <person name="Pryor J."/>
            <person name="Bernardet J.-F."/>
            <person name="Hugo C."/>
            <person name="Kampfer P."/>
            <person name="Newman J."/>
            <person name="McQuiston J.R."/>
        </authorList>
    </citation>
    <scope>NUCLEOTIDE SEQUENCE [LARGE SCALE GENOMIC DNA]</scope>
    <source>
        <strain evidence="1 4">KC_1864</strain>
    </source>
</reference>
<evidence type="ECO:0000313" key="4">
    <source>
        <dbReference type="Proteomes" id="UP000279972"/>
    </source>
</evidence>
<dbReference type="OrthoDB" id="1467913at2"/>
<evidence type="ECO:0008006" key="5">
    <source>
        <dbReference type="Google" id="ProtNLM"/>
    </source>
</evidence>
<dbReference type="AlphaFoldDB" id="A0A3G6RKL4"/>
<evidence type="ECO:0000313" key="3">
    <source>
        <dbReference type="Proteomes" id="UP000236262"/>
    </source>
</evidence>
<accession>A0A3G6RKL4</accession>
<evidence type="ECO:0000313" key="2">
    <source>
        <dbReference type="EMBL" id="PNW12602.1"/>
    </source>
</evidence>
<keyword evidence="4" id="KW-1185">Reference proteome</keyword>
<dbReference type="RefSeq" id="WP_028069029.1">
    <property type="nucleotide sequence ID" value="NZ_CP033924.1"/>
</dbReference>
<dbReference type="Proteomes" id="UP000279972">
    <property type="component" value="Chromosome"/>
</dbReference>
<proteinExistence type="predicted"/>
<dbReference type="EMBL" id="CP033924">
    <property type="protein sequence ID" value="AZA84047.1"/>
    <property type="molecule type" value="Genomic_DNA"/>
</dbReference>
<reference evidence="2 3" key="1">
    <citation type="submission" date="2018-01" db="EMBL/GenBank/DDBJ databases">
        <title>Draft genome sequences of Chryseobacterium lactis NCTC11390, Chryseobacterium oncorhynchi 701B-08, and Chryseobacterium viscerum 687B-08.</title>
        <authorList>
            <person name="Jeong J.-J."/>
            <person name="Lee Y.J."/>
            <person name="Park B."/>
            <person name="Choi I.-G."/>
            <person name="Kim K.D."/>
        </authorList>
    </citation>
    <scope>NUCLEOTIDE SEQUENCE [LARGE SCALE GENOMIC DNA]</scope>
    <source>
        <strain evidence="2 3">NCTC11390</strain>
    </source>
</reference>
<organism evidence="2 3">
    <name type="scientific">Chryseobacterium lactis</name>
    <dbReference type="NCBI Taxonomy" id="1241981"/>
    <lineage>
        <taxon>Bacteria</taxon>
        <taxon>Pseudomonadati</taxon>
        <taxon>Bacteroidota</taxon>
        <taxon>Flavobacteriia</taxon>
        <taxon>Flavobacteriales</taxon>
        <taxon>Weeksellaceae</taxon>
        <taxon>Chryseobacterium group</taxon>
        <taxon>Chryseobacterium</taxon>
    </lineage>
</organism>
<dbReference type="EMBL" id="PPEH01000006">
    <property type="protein sequence ID" value="PNW12602.1"/>
    <property type="molecule type" value="Genomic_DNA"/>
</dbReference>
<name>A0A3G6RKL4_CHRLC</name>
<dbReference type="Proteomes" id="UP000236262">
    <property type="component" value="Unassembled WGS sequence"/>
</dbReference>
<sequence>MNFTYQKKMVKYILALIILFISPMFLQAQIPGVYKYHIPHKNKSLTNNLYRQGVLPKDAFPNKIIEWEKKQFLLVQKSKKSVIRAFKILEEREEFYILCSEDVDICYCKSSSFIYYKPSYKLQRIQKAFSFSLKRNLIARLHQFNIPVPSNYEDLKFCELLKQLK</sequence>
<protein>
    <recommendedName>
        <fullName evidence="5">DUF4468 domain-containing protein</fullName>
    </recommendedName>
</protein>
<dbReference type="KEGG" id="clac:EG342_20120"/>
<gene>
    <name evidence="2" type="ORF">C1637_16280</name>
    <name evidence="1" type="ORF">EG342_20120</name>
</gene>
<evidence type="ECO:0000313" key="1">
    <source>
        <dbReference type="EMBL" id="AZA84047.1"/>
    </source>
</evidence>